<dbReference type="RefSeq" id="WP_386044859.1">
    <property type="nucleotide sequence ID" value="NZ_JBHUIO010000005.1"/>
</dbReference>
<reference evidence="4" key="1">
    <citation type="journal article" date="2019" name="Int. J. Syst. Evol. Microbiol.">
        <title>The Global Catalogue of Microorganisms (GCM) 10K type strain sequencing project: providing services to taxonomists for standard genome sequencing and annotation.</title>
        <authorList>
            <consortium name="The Broad Institute Genomics Platform"/>
            <consortium name="The Broad Institute Genome Sequencing Center for Infectious Disease"/>
            <person name="Wu L."/>
            <person name="Ma J."/>
        </authorList>
    </citation>
    <scope>NUCLEOTIDE SEQUENCE [LARGE SCALE GENOMIC DNA]</scope>
    <source>
        <strain evidence="4">CGMCC 1.13574</strain>
    </source>
</reference>
<feature type="transmembrane region" description="Helical" evidence="1">
    <location>
        <begin position="12"/>
        <end position="30"/>
    </location>
</feature>
<keyword evidence="4" id="KW-1185">Reference proteome</keyword>
<dbReference type="Pfam" id="PF13828">
    <property type="entry name" value="DUF4190"/>
    <property type="match status" value="1"/>
</dbReference>
<dbReference type="Proteomes" id="UP001597343">
    <property type="component" value="Unassembled WGS sequence"/>
</dbReference>
<evidence type="ECO:0000259" key="2">
    <source>
        <dbReference type="Pfam" id="PF13828"/>
    </source>
</evidence>
<feature type="transmembrane region" description="Helical" evidence="1">
    <location>
        <begin position="72"/>
        <end position="92"/>
    </location>
</feature>
<evidence type="ECO:0000256" key="1">
    <source>
        <dbReference type="SAM" id="Phobius"/>
    </source>
</evidence>
<gene>
    <name evidence="3" type="ORF">ACFSOY_06225</name>
</gene>
<keyword evidence="1" id="KW-0472">Membrane</keyword>
<organism evidence="3 4">
    <name type="scientific">Tumebacillus lipolyticus</name>
    <dbReference type="NCBI Taxonomy" id="1280370"/>
    <lineage>
        <taxon>Bacteria</taxon>
        <taxon>Bacillati</taxon>
        <taxon>Bacillota</taxon>
        <taxon>Bacilli</taxon>
        <taxon>Bacillales</taxon>
        <taxon>Alicyclobacillaceae</taxon>
        <taxon>Tumebacillus</taxon>
    </lineage>
</organism>
<proteinExistence type="predicted"/>
<evidence type="ECO:0000313" key="4">
    <source>
        <dbReference type="Proteomes" id="UP001597343"/>
    </source>
</evidence>
<comment type="caution">
    <text evidence="3">The sequence shown here is derived from an EMBL/GenBank/DDBJ whole genome shotgun (WGS) entry which is preliminary data.</text>
</comment>
<keyword evidence="1" id="KW-1133">Transmembrane helix</keyword>
<sequence length="93" mass="9998">MQEQQQFLPTNRMAVASLVLGASSLVTVIIPFLNFFVLLMGPLGIILGFVGIRQIKQAPEAMKGGWQALTGILLNLVSTLLVASVLSFVLLMV</sequence>
<feature type="domain" description="DUF4190" evidence="2">
    <location>
        <begin position="13"/>
        <end position="83"/>
    </location>
</feature>
<protein>
    <submittedName>
        <fullName evidence="3">DUF4190 domain-containing protein</fullName>
    </submittedName>
</protein>
<name>A0ABW4ZU90_9BACL</name>
<feature type="transmembrane region" description="Helical" evidence="1">
    <location>
        <begin position="36"/>
        <end position="52"/>
    </location>
</feature>
<keyword evidence="1" id="KW-0812">Transmembrane</keyword>
<dbReference type="EMBL" id="JBHUIO010000005">
    <property type="protein sequence ID" value="MFD2169587.1"/>
    <property type="molecule type" value="Genomic_DNA"/>
</dbReference>
<accession>A0ABW4ZU90</accession>
<dbReference type="InterPro" id="IPR025241">
    <property type="entry name" value="DUF4190"/>
</dbReference>
<evidence type="ECO:0000313" key="3">
    <source>
        <dbReference type="EMBL" id="MFD2169587.1"/>
    </source>
</evidence>